<keyword evidence="3" id="KW-1185">Reference proteome</keyword>
<organism evidence="2 3">
    <name type="scientific">Halalkalibacter oceani</name>
    <dbReference type="NCBI Taxonomy" id="1653776"/>
    <lineage>
        <taxon>Bacteria</taxon>
        <taxon>Bacillati</taxon>
        <taxon>Bacillota</taxon>
        <taxon>Bacilli</taxon>
        <taxon>Bacillales</taxon>
        <taxon>Bacillaceae</taxon>
        <taxon>Halalkalibacter</taxon>
    </lineage>
</organism>
<proteinExistence type="predicted"/>
<dbReference type="NCBIfam" id="NF033550">
    <property type="entry name" value="transpos_ISL3"/>
    <property type="match status" value="1"/>
</dbReference>
<dbReference type="AlphaFoldDB" id="A0A9X2DRI3"/>
<dbReference type="Pfam" id="PF01610">
    <property type="entry name" value="DDE_Tnp_ISL3"/>
    <property type="match status" value="1"/>
</dbReference>
<dbReference type="InterPro" id="IPR047951">
    <property type="entry name" value="Transpos_ISL3"/>
</dbReference>
<reference evidence="2" key="1">
    <citation type="submission" date="2022-05" db="EMBL/GenBank/DDBJ databases">
        <title>Comparative Genomics of Spacecraft Associated Microbes.</title>
        <authorList>
            <person name="Tran M.T."/>
            <person name="Wright A."/>
            <person name="Seuylemezian A."/>
            <person name="Eisen J."/>
            <person name="Coil D."/>
        </authorList>
    </citation>
    <scope>NUCLEOTIDE SEQUENCE</scope>
    <source>
        <strain evidence="2">214.1.1</strain>
    </source>
</reference>
<protein>
    <submittedName>
        <fullName evidence="2">ISL3 family transposase</fullName>
    </submittedName>
</protein>
<dbReference type="RefSeq" id="WP_251222639.1">
    <property type="nucleotide sequence ID" value="NZ_JAMBOL010000004.1"/>
</dbReference>
<feature type="domain" description="Transposase IS204/IS1001/IS1096/IS1165 DDE" evidence="1">
    <location>
        <begin position="155"/>
        <end position="387"/>
    </location>
</feature>
<evidence type="ECO:0000313" key="2">
    <source>
        <dbReference type="EMBL" id="MCM3713833.1"/>
    </source>
</evidence>
<dbReference type="PANTHER" id="PTHR33498">
    <property type="entry name" value="TRANSPOSASE FOR INSERTION SEQUENCE ELEMENT IS1557"/>
    <property type="match status" value="1"/>
</dbReference>
<evidence type="ECO:0000259" key="1">
    <source>
        <dbReference type="Pfam" id="PF01610"/>
    </source>
</evidence>
<dbReference type="Proteomes" id="UP001139179">
    <property type="component" value="Unassembled WGS sequence"/>
</dbReference>
<gene>
    <name evidence="2" type="ORF">M3202_07025</name>
</gene>
<comment type="caution">
    <text evidence="2">The sequence shown here is derived from an EMBL/GenBank/DDBJ whole genome shotgun (WGS) entry which is preliminary data.</text>
</comment>
<sequence length="396" mass="45932">MSLKFTRELIGLSSFDVKSIESIEGGWVATLTPALQSYICPLCCKPSTTHARVKDRRLKHLWIPERGILFVQVPVIRQRCNDCCHTWSLSWPQIPQRGKVTSTFRQLVVNLCDQKTFALVSKETGVAESTLSTWFYDWAPTQLPHPEDHQAPDYVCLDEFALRKGHQYGVCLQDHETGHVWKTGMGKKREELQALLRSYPFSPPTAIVTDMAPGMAKTVKEVWSETAVVIDKFHVIQLLTQALDRARKHSMTYATQHLAIRQHKRLLMAPPATLKEEEREKLAHWFTHDWRLEELYQATQALRRVYHLPTYQQAKQAFQAWVNRYQFSPNSAVSKVVKTLIQWEEELLNYFHYKITNAKLEGTNNLIKTLKRRSYGTPCLEKMTVRIRLECQQPSK</sequence>
<dbReference type="PANTHER" id="PTHR33498:SF1">
    <property type="entry name" value="TRANSPOSASE FOR INSERTION SEQUENCE ELEMENT IS1557"/>
    <property type="match status" value="1"/>
</dbReference>
<accession>A0A9X2DRI3</accession>
<name>A0A9X2DRI3_9BACI</name>
<dbReference type="EMBL" id="JAMBOL010000004">
    <property type="protein sequence ID" value="MCM3713833.1"/>
    <property type="molecule type" value="Genomic_DNA"/>
</dbReference>
<evidence type="ECO:0000313" key="3">
    <source>
        <dbReference type="Proteomes" id="UP001139179"/>
    </source>
</evidence>
<dbReference type="InterPro" id="IPR002560">
    <property type="entry name" value="Transposase_DDE"/>
</dbReference>